<dbReference type="PANTHER" id="PTHR37984">
    <property type="entry name" value="PROTEIN CBG26694"/>
    <property type="match status" value="1"/>
</dbReference>
<reference evidence="4" key="1">
    <citation type="submission" date="2021-03" db="EMBL/GenBank/DDBJ databases">
        <title>Draft genome sequence of rust myrtle Austropuccinia psidii MF-1, a brazilian biotype.</title>
        <authorList>
            <person name="Quecine M.C."/>
            <person name="Pachon D.M.R."/>
            <person name="Bonatelli M.L."/>
            <person name="Correr F.H."/>
            <person name="Franceschini L.M."/>
            <person name="Leite T.F."/>
            <person name="Margarido G.R.A."/>
            <person name="Almeida C.A."/>
            <person name="Ferrarezi J.A."/>
            <person name="Labate C.A."/>
        </authorList>
    </citation>
    <scope>NUCLEOTIDE SEQUENCE</scope>
    <source>
        <strain evidence="4">MF-1</strain>
    </source>
</reference>
<gene>
    <name evidence="4" type="ORF">O181_085100</name>
</gene>
<dbReference type="Gene3D" id="3.30.70.270">
    <property type="match status" value="1"/>
</dbReference>
<dbReference type="InterPro" id="IPR050951">
    <property type="entry name" value="Retrovirus_Pol_polyprotein"/>
</dbReference>
<dbReference type="InterPro" id="IPR043502">
    <property type="entry name" value="DNA/RNA_pol_sf"/>
</dbReference>
<dbReference type="OrthoDB" id="95964at2759"/>
<dbReference type="InterPro" id="IPR001584">
    <property type="entry name" value="Integrase_cat-core"/>
</dbReference>
<dbReference type="PANTHER" id="PTHR37984:SF5">
    <property type="entry name" value="PROTEIN NYNRIN-LIKE"/>
    <property type="match status" value="1"/>
</dbReference>
<keyword evidence="2" id="KW-0511">Multifunctional enzyme</keyword>
<keyword evidence="5" id="KW-1185">Reference proteome</keyword>
<dbReference type="Pfam" id="PF17919">
    <property type="entry name" value="RT_RNaseH_2"/>
    <property type="match status" value="1"/>
</dbReference>
<protein>
    <recommendedName>
        <fullName evidence="3">Integrase catalytic domain-containing protein</fullName>
    </recommendedName>
</protein>
<name>A0A9Q3FRI4_9BASI</name>
<dbReference type="GO" id="GO:0015074">
    <property type="term" value="P:DNA integration"/>
    <property type="evidence" value="ECO:0007669"/>
    <property type="project" value="InterPro"/>
</dbReference>
<dbReference type="Gene3D" id="3.30.420.10">
    <property type="entry name" value="Ribonuclease H-like superfamily/Ribonuclease H"/>
    <property type="match status" value="1"/>
</dbReference>
<dbReference type="InterPro" id="IPR043128">
    <property type="entry name" value="Rev_trsase/Diguanyl_cyclase"/>
</dbReference>
<dbReference type="InterPro" id="IPR041577">
    <property type="entry name" value="RT_RNaseH_2"/>
</dbReference>
<dbReference type="SUPFAM" id="SSF56672">
    <property type="entry name" value="DNA/RNA polymerases"/>
    <property type="match status" value="1"/>
</dbReference>
<organism evidence="4 5">
    <name type="scientific">Austropuccinia psidii MF-1</name>
    <dbReference type="NCBI Taxonomy" id="1389203"/>
    <lineage>
        <taxon>Eukaryota</taxon>
        <taxon>Fungi</taxon>
        <taxon>Dikarya</taxon>
        <taxon>Basidiomycota</taxon>
        <taxon>Pucciniomycotina</taxon>
        <taxon>Pucciniomycetes</taxon>
        <taxon>Pucciniales</taxon>
        <taxon>Sphaerophragmiaceae</taxon>
        <taxon>Austropuccinia</taxon>
    </lineage>
</organism>
<evidence type="ECO:0000313" key="5">
    <source>
        <dbReference type="Proteomes" id="UP000765509"/>
    </source>
</evidence>
<evidence type="ECO:0000256" key="2">
    <source>
        <dbReference type="ARBA" id="ARBA00023268"/>
    </source>
</evidence>
<evidence type="ECO:0000259" key="3">
    <source>
        <dbReference type="PROSITE" id="PS50994"/>
    </source>
</evidence>
<comment type="caution">
    <text evidence="4">The sequence shown here is derived from an EMBL/GenBank/DDBJ whole genome shotgun (WGS) entry which is preliminary data.</text>
</comment>
<proteinExistence type="predicted"/>
<dbReference type="PROSITE" id="PS50994">
    <property type="entry name" value="INTEGRASE"/>
    <property type="match status" value="1"/>
</dbReference>
<feature type="domain" description="Integrase catalytic" evidence="3">
    <location>
        <begin position="106"/>
        <end position="233"/>
    </location>
</feature>
<evidence type="ECO:0000313" key="4">
    <source>
        <dbReference type="EMBL" id="MBW0545385.1"/>
    </source>
</evidence>
<sequence>MFIENFSQIASPLRRLTRDDAEWEWNTKCDEAFEKLRKIVGEEIKLTNLDYEKGAGKIKFEVDSSYTAEGAILSQEDKEGKERPVLMNQSHSQDWNQNTHSQSWRDNFSGWPETIGLVKLTERSVSEWFTSEWICRYGAPKEVTVDGGPGFGKELQDVVKKAGSKIRVTTPYYPESQGMVERPHKQLKDALVKMCCENGSKLKEYLPLVTLSDRISTKRTTGYTPFELQFGQKAVLPKGIEAKTHLAIELHKVQSTKYLLEARAEQLSRKGEMRKMEKEKLKLAREDSVRYWDRKLAHPIRKPIHPGEFVLVYNKVLESQWGLLFKNRRDGPYRGVRQTNNHPYELEELDGTKLARRFAASQIKKFYPRGRRGR</sequence>
<dbReference type="AlphaFoldDB" id="A0A9Q3FRI4"/>
<dbReference type="GO" id="GO:0003723">
    <property type="term" value="F:RNA binding"/>
    <property type="evidence" value="ECO:0007669"/>
    <property type="project" value="UniProtKB-KW"/>
</dbReference>
<dbReference type="Proteomes" id="UP000765509">
    <property type="component" value="Unassembled WGS sequence"/>
</dbReference>
<keyword evidence="1" id="KW-0694">RNA-binding</keyword>
<dbReference type="EMBL" id="AVOT02050287">
    <property type="protein sequence ID" value="MBW0545385.1"/>
    <property type="molecule type" value="Genomic_DNA"/>
</dbReference>
<evidence type="ECO:0000256" key="1">
    <source>
        <dbReference type="ARBA" id="ARBA00022884"/>
    </source>
</evidence>
<dbReference type="InterPro" id="IPR012337">
    <property type="entry name" value="RNaseH-like_sf"/>
</dbReference>
<dbReference type="InterPro" id="IPR036397">
    <property type="entry name" value="RNaseH_sf"/>
</dbReference>
<accession>A0A9Q3FRI4</accession>
<dbReference type="GO" id="GO:0003824">
    <property type="term" value="F:catalytic activity"/>
    <property type="evidence" value="ECO:0007669"/>
    <property type="project" value="UniProtKB-KW"/>
</dbReference>
<dbReference type="GO" id="GO:0005634">
    <property type="term" value="C:nucleus"/>
    <property type="evidence" value="ECO:0007669"/>
    <property type="project" value="UniProtKB-ARBA"/>
</dbReference>
<dbReference type="SUPFAM" id="SSF53098">
    <property type="entry name" value="Ribonuclease H-like"/>
    <property type="match status" value="1"/>
</dbReference>